<evidence type="ECO:0000313" key="11">
    <source>
        <dbReference type="Proteomes" id="UP000186758"/>
    </source>
</evidence>
<dbReference type="GO" id="GO:0004557">
    <property type="term" value="F:alpha-galactosidase activity"/>
    <property type="evidence" value="ECO:0007669"/>
    <property type="project" value="UniProtKB-UniRule"/>
</dbReference>
<evidence type="ECO:0000313" key="10">
    <source>
        <dbReference type="EMBL" id="OLU43797.1"/>
    </source>
</evidence>
<dbReference type="SUPFAM" id="SSF51445">
    <property type="entry name" value="(Trans)glycosidases"/>
    <property type="match status" value="1"/>
</dbReference>
<feature type="binding site" evidence="7">
    <location>
        <position position="528"/>
    </location>
    <ligand>
        <name>substrate</name>
    </ligand>
</feature>
<dbReference type="InterPro" id="IPR050985">
    <property type="entry name" value="Alpha-glycosidase_related"/>
</dbReference>
<feature type="binding site" evidence="7">
    <location>
        <position position="445"/>
    </location>
    <ligand>
        <name>substrate</name>
    </ligand>
</feature>
<evidence type="ECO:0000256" key="6">
    <source>
        <dbReference type="PIRSR" id="PIRSR005536-1"/>
    </source>
</evidence>
<organism evidence="10 11">
    <name type="scientific">Faecalibaculum rodentium</name>
    <dbReference type="NCBI Taxonomy" id="1702221"/>
    <lineage>
        <taxon>Bacteria</taxon>
        <taxon>Bacillati</taxon>
        <taxon>Bacillota</taxon>
        <taxon>Erysipelotrichia</taxon>
        <taxon>Erysipelotrichales</taxon>
        <taxon>Erysipelotrichaceae</taxon>
        <taxon>Faecalibaculum</taxon>
    </lineage>
</organism>
<dbReference type="PIRSF" id="PIRSF005536">
    <property type="entry name" value="Agal"/>
    <property type="match status" value="1"/>
</dbReference>
<dbReference type="PANTHER" id="PTHR43053">
    <property type="entry name" value="GLYCOSIDASE FAMILY 31"/>
    <property type="match status" value="1"/>
</dbReference>
<dbReference type="InterPro" id="IPR000111">
    <property type="entry name" value="Glyco_hydro_27/36_CS"/>
</dbReference>
<dbReference type="PANTHER" id="PTHR43053:SF3">
    <property type="entry name" value="ALPHA-GALACTOSIDASE C-RELATED"/>
    <property type="match status" value="1"/>
</dbReference>
<dbReference type="Pfam" id="PF16875">
    <property type="entry name" value="Glyco_hydro_36N"/>
    <property type="match status" value="1"/>
</dbReference>
<dbReference type="InterPro" id="IPR002252">
    <property type="entry name" value="Glyco_hydro_36"/>
</dbReference>
<evidence type="ECO:0000259" key="9">
    <source>
        <dbReference type="Pfam" id="PF16875"/>
    </source>
</evidence>
<dbReference type="PROSITE" id="PS00512">
    <property type="entry name" value="ALPHA_GALACTOSIDASE"/>
    <property type="match status" value="1"/>
</dbReference>
<dbReference type="InterPro" id="IPR038417">
    <property type="entry name" value="Alpga-gal_N_sf"/>
</dbReference>
<dbReference type="PRINTS" id="PR00743">
    <property type="entry name" value="GLHYDRLASE36"/>
</dbReference>
<name>A0A1Q9YHX3_9FIRM</name>
<dbReference type="Gene3D" id="3.20.20.70">
    <property type="entry name" value="Aldolase class I"/>
    <property type="match status" value="1"/>
</dbReference>
<sequence length="751" mass="85563">MNPQIYISADETTFHLTNGEFSYILHCLPDGHLMHLWSGKAVRPEADYTCFHEVFPRPMTSCPDADSWYSREHTAQECGTFGSSDFRTPAIEITHPDGSTLSDFQLTSWNILDGKPALPGLPAVYCEDSSEAKTLECILTDQKNSLEMVLSYTIFRDHNVIARNTRLINHGDAPVYADTVQSLCLDLPDSDYVWMQFSGAWGRERHLRNRTLEQGIQSVGSRRGHSSHNHNPVVILRREHTDEVQGEALGIALVYSGNFLIQAEVDTYDKTRILAGIHPDGFRWKLEPGEQFQSPEAVMAWTDQGLNRLSQTFHGLFGRRLARGCWRDRPRPILNNNWEATMFDFDEESLVKIAGKAKECGVELFVLDDGWFGARRNDKAGLGDWVANPELLPNGIAGLSKRIRGLGMEMGLWFEPEMVNKDSNLYRAHPDWILEVPGRTGCHGRNQFVLDFSRKEVVDAVYDMMCHVLDDADLSYIKWDMNRSITDCWSHALPADRQKETAHRYILGVYDLYERLIQRYPQILFESCASGGGRFDPGMLYYAPQAWCSDDSDAVERLSIQYGTSYAYPLSSIGAHVSEVPNQQVYRNVPLHTRANVACFGTHGYELDLNSLAPEELEQVREQIRFMKDNRRLLQFGTFYRLSSPFEGNVTAWMVVSEDQTEAIVGWYRTLSHVNQPTSRIRLQGLHPDRQYTVMTEGRHPYRTHAPWGDELMHMGLITSDGLSGQVETRDKYYGDFDSRLYLLRAVTPAA</sequence>
<feature type="binding site" evidence="7">
    <location>
        <begin position="478"/>
        <end position="482"/>
    </location>
    <ligand>
        <name>substrate</name>
    </ligand>
</feature>
<evidence type="ECO:0000259" key="8">
    <source>
        <dbReference type="Pfam" id="PF16874"/>
    </source>
</evidence>
<evidence type="ECO:0000256" key="5">
    <source>
        <dbReference type="PIRNR" id="PIRNR005536"/>
    </source>
</evidence>
<evidence type="ECO:0000256" key="4">
    <source>
        <dbReference type="ARBA" id="ARBA00023295"/>
    </source>
</evidence>
<feature type="binding site" evidence="7">
    <location>
        <position position="201"/>
    </location>
    <ligand>
        <name>substrate</name>
    </ligand>
</feature>
<keyword evidence="4 5" id="KW-0326">Glycosidase</keyword>
<dbReference type="InterPro" id="IPR017853">
    <property type="entry name" value="GH"/>
</dbReference>
<comment type="caution">
    <text evidence="10">The sequence shown here is derived from an EMBL/GenBank/DDBJ whole genome shotgun (WGS) entry which is preliminary data.</text>
</comment>
<dbReference type="Gene3D" id="2.70.98.60">
    <property type="entry name" value="alpha-galactosidase from lactobacil brevis"/>
    <property type="match status" value="1"/>
</dbReference>
<dbReference type="Pfam" id="PF02065">
    <property type="entry name" value="Melibiase"/>
    <property type="match status" value="1"/>
</dbReference>
<dbReference type="EMBL" id="MPJZ01000092">
    <property type="protein sequence ID" value="OLU43797.1"/>
    <property type="molecule type" value="Genomic_DNA"/>
</dbReference>
<evidence type="ECO:0000256" key="2">
    <source>
        <dbReference type="ARBA" id="ARBA00012755"/>
    </source>
</evidence>
<dbReference type="Gene3D" id="2.60.40.1180">
    <property type="entry name" value="Golgi alpha-mannosidase II"/>
    <property type="match status" value="1"/>
</dbReference>
<feature type="domain" description="Glycosyl hydrolase family 36 N-terminal" evidence="9">
    <location>
        <begin position="31"/>
        <end position="287"/>
    </location>
</feature>
<feature type="binding site" evidence="7">
    <location>
        <position position="550"/>
    </location>
    <ligand>
        <name>substrate</name>
    </ligand>
</feature>
<feature type="binding site" evidence="7">
    <location>
        <begin position="368"/>
        <end position="369"/>
    </location>
    <ligand>
        <name>substrate</name>
    </ligand>
</feature>
<dbReference type="Pfam" id="PF16874">
    <property type="entry name" value="Glyco_hydro_36C"/>
    <property type="match status" value="1"/>
</dbReference>
<keyword evidence="3 5" id="KW-0378">Hydrolase</keyword>
<dbReference type="InterPro" id="IPR013780">
    <property type="entry name" value="Glyco_hydro_b"/>
</dbReference>
<reference evidence="10 11" key="1">
    <citation type="submission" date="2016-11" db="EMBL/GenBank/DDBJ databases">
        <title>Description of two novel members of the family Erysipelotrichaceae: Ileibacterium lipovorans gen. nov., sp. nov. and Dubosiella newyorkensis, gen. nov., sp. nov.</title>
        <authorList>
            <person name="Cox L.M."/>
            <person name="Sohn J."/>
            <person name="Tyrrell K.L."/>
            <person name="Citron D.M."/>
            <person name="Lawson P.A."/>
            <person name="Patel N.B."/>
            <person name="Iizumi T."/>
            <person name="Perez-Perez G.I."/>
            <person name="Goldstein E.J."/>
            <person name="Blaser M.J."/>
        </authorList>
    </citation>
    <scope>NUCLEOTIDE SEQUENCE [LARGE SCALE GENOMIC DNA]</scope>
    <source>
        <strain evidence="10 11">NYU-BL-K8</strain>
    </source>
</reference>
<dbReference type="EC" id="3.2.1.22" evidence="2 5"/>
<gene>
    <name evidence="10" type="ORF">BO223_10685</name>
</gene>
<proteinExistence type="inferred from homology"/>
<comment type="catalytic activity">
    <reaction evidence="1 5">
        <text>Hydrolysis of terminal, non-reducing alpha-D-galactose residues in alpha-D-galactosides, including galactose oligosaccharides, galactomannans and galactolipids.</text>
        <dbReference type="EC" id="3.2.1.22"/>
    </reaction>
</comment>
<dbReference type="InterPro" id="IPR031705">
    <property type="entry name" value="Glyco_hydro_36_C"/>
</dbReference>
<evidence type="ECO:0000256" key="7">
    <source>
        <dbReference type="PIRSR" id="PIRSR005536-2"/>
    </source>
</evidence>
<evidence type="ECO:0000256" key="1">
    <source>
        <dbReference type="ARBA" id="ARBA00001255"/>
    </source>
</evidence>
<dbReference type="AlphaFoldDB" id="A0A1Q9YHX3"/>
<feature type="active site" description="Proton donor" evidence="6">
    <location>
        <position position="550"/>
    </location>
</feature>
<feature type="active site" description="Nucleophile" evidence="6">
    <location>
        <position position="480"/>
    </location>
</feature>
<dbReference type="FunFam" id="3.20.20.70:FF:000118">
    <property type="entry name" value="Alpha-galactosidase"/>
    <property type="match status" value="1"/>
</dbReference>
<dbReference type="Proteomes" id="UP000186758">
    <property type="component" value="Unassembled WGS sequence"/>
</dbReference>
<comment type="similarity">
    <text evidence="5">Belongs to the glycosyl hydrolase.</text>
</comment>
<dbReference type="InterPro" id="IPR031704">
    <property type="entry name" value="Glyco_hydro_36_N"/>
</dbReference>
<protein>
    <recommendedName>
        <fullName evidence="2 5">Alpha-galactosidase</fullName>
        <ecNumber evidence="2 5">3.2.1.22</ecNumber>
    </recommendedName>
</protein>
<accession>A0A1Q9YHX3</accession>
<feature type="domain" description="Glycosyl hydrolase family 36 C-terminal" evidence="8">
    <location>
        <begin position="651"/>
        <end position="744"/>
    </location>
</feature>
<evidence type="ECO:0000256" key="3">
    <source>
        <dbReference type="ARBA" id="ARBA00022801"/>
    </source>
</evidence>
<dbReference type="GO" id="GO:0016052">
    <property type="term" value="P:carbohydrate catabolic process"/>
    <property type="evidence" value="ECO:0007669"/>
    <property type="project" value="InterPro"/>
</dbReference>
<dbReference type="CDD" id="cd14791">
    <property type="entry name" value="GH36"/>
    <property type="match status" value="1"/>
</dbReference>
<dbReference type="InterPro" id="IPR013785">
    <property type="entry name" value="Aldolase_TIM"/>
</dbReference>